<dbReference type="GO" id="GO:0003677">
    <property type="term" value="F:DNA binding"/>
    <property type="evidence" value="ECO:0007669"/>
    <property type="project" value="UniProtKB-KW"/>
</dbReference>
<keyword evidence="1" id="KW-0238">DNA-binding</keyword>
<dbReference type="InterPro" id="IPR010982">
    <property type="entry name" value="Lambda_DNA-bd_dom_sf"/>
</dbReference>
<dbReference type="Proteomes" id="UP001145050">
    <property type="component" value="Unassembled WGS sequence"/>
</dbReference>
<dbReference type="Gene3D" id="1.10.260.40">
    <property type="entry name" value="lambda repressor-like DNA-binding domains"/>
    <property type="match status" value="1"/>
</dbReference>
<comment type="caution">
    <text evidence="3">The sequence shown here is derived from an EMBL/GenBank/DDBJ whole genome shotgun (WGS) entry which is preliminary data.</text>
</comment>
<gene>
    <name evidence="3" type="ORF">NC797_17240</name>
</gene>
<accession>A0A9X3WUZ5</accession>
<dbReference type="PANTHER" id="PTHR46797">
    <property type="entry name" value="HTH-TYPE TRANSCRIPTIONAL REGULATOR"/>
    <property type="match status" value="1"/>
</dbReference>
<dbReference type="SUPFAM" id="SSF47413">
    <property type="entry name" value="lambda repressor-like DNA-binding domains"/>
    <property type="match status" value="1"/>
</dbReference>
<evidence type="ECO:0000259" key="2">
    <source>
        <dbReference type="PROSITE" id="PS50943"/>
    </source>
</evidence>
<dbReference type="CDD" id="cd00093">
    <property type="entry name" value="HTH_XRE"/>
    <property type="match status" value="1"/>
</dbReference>
<evidence type="ECO:0000256" key="1">
    <source>
        <dbReference type="ARBA" id="ARBA00023125"/>
    </source>
</evidence>
<sequence length="73" mass="8359">MESVDWGKRIRAYRKLKGYTQVSFARKLGISVSVVGEIERSIRVPTKCVMQNICTTLNVSIEELMPKQDTQIK</sequence>
<dbReference type="InterPro" id="IPR050807">
    <property type="entry name" value="TransReg_Diox_bact_type"/>
</dbReference>
<dbReference type="Pfam" id="PF01381">
    <property type="entry name" value="HTH_3"/>
    <property type="match status" value="1"/>
</dbReference>
<dbReference type="AlphaFoldDB" id="A0A9X3WUZ5"/>
<feature type="domain" description="HTH cro/C1-type" evidence="2">
    <location>
        <begin position="10"/>
        <end position="64"/>
    </location>
</feature>
<name>A0A9X3WUZ5_9BACI</name>
<keyword evidence="4" id="KW-1185">Reference proteome</keyword>
<evidence type="ECO:0000313" key="4">
    <source>
        <dbReference type="Proteomes" id="UP001145050"/>
    </source>
</evidence>
<dbReference type="GO" id="GO:0003700">
    <property type="term" value="F:DNA-binding transcription factor activity"/>
    <property type="evidence" value="ECO:0007669"/>
    <property type="project" value="TreeGrafter"/>
</dbReference>
<dbReference type="PROSITE" id="PS50943">
    <property type="entry name" value="HTH_CROC1"/>
    <property type="match status" value="1"/>
</dbReference>
<dbReference type="EMBL" id="JAMQKB010000037">
    <property type="protein sequence ID" value="MDC3426242.1"/>
    <property type="molecule type" value="Genomic_DNA"/>
</dbReference>
<evidence type="ECO:0000313" key="3">
    <source>
        <dbReference type="EMBL" id="MDC3426242.1"/>
    </source>
</evidence>
<dbReference type="PANTHER" id="PTHR46797:SF1">
    <property type="entry name" value="METHYLPHOSPHONATE SYNTHASE"/>
    <property type="match status" value="1"/>
</dbReference>
<protein>
    <submittedName>
        <fullName evidence="3">Helix-turn-helix domain-containing protein</fullName>
    </submittedName>
</protein>
<dbReference type="GO" id="GO:0005829">
    <property type="term" value="C:cytosol"/>
    <property type="evidence" value="ECO:0007669"/>
    <property type="project" value="TreeGrafter"/>
</dbReference>
<proteinExistence type="predicted"/>
<dbReference type="RefSeq" id="WP_272438067.1">
    <property type="nucleotide sequence ID" value="NZ_JAMQKB010000037.1"/>
</dbReference>
<dbReference type="InterPro" id="IPR001387">
    <property type="entry name" value="Cro/C1-type_HTH"/>
</dbReference>
<reference evidence="3" key="1">
    <citation type="submission" date="2022-06" db="EMBL/GenBank/DDBJ databases">
        <title>Aquibacillus sp. a new bacterium isolated from soil saline samples.</title>
        <authorList>
            <person name="Galisteo C."/>
            <person name="De La Haba R."/>
            <person name="Sanchez-Porro C."/>
            <person name="Ventosa A."/>
        </authorList>
    </citation>
    <scope>NUCLEOTIDE SEQUENCE</scope>
    <source>
        <strain evidence="3">3ASR75-11</strain>
    </source>
</reference>
<organism evidence="3 4">
    <name type="scientific">Terrihalobacillus insolitus</name>
    <dbReference type="NCBI Taxonomy" id="2950438"/>
    <lineage>
        <taxon>Bacteria</taxon>
        <taxon>Bacillati</taxon>
        <taxon>Bacillota</taxon>
        <taxon>Bacilli</taxon>
        <taxon>Bacillales</taxon>
        <taxon>Bacillaceae</taxon>
        <taxon>Terrihalobacillus</taxon>
    </lineage>
</organism>
<dbReference type="SMART" id="SM00530">
    <property type="entry name" value="HTH_XRE"/>
    <property type="match status" value="1"/>
</dbReference>